<reference evidence="3" key="1">
    <citation type="submission" date="2018-05" db="EMBL/GenBank/DDBJ databases">
        <authorList>
            <person name="Lanie J.A."/>
            <person name="Ng W.-L."/>
            <person name="Kazmierczak K.M."/>
            <person name="Andrzejewski T.M."/>
            <person name="Davidsen T.M."/>
            <person name="Wayne K.J."/>
            <person name="Tettelin H."/>
            <person name="Glass J.I."/>
            <person name="Rusch D."/>
            <person name="Podicherti R."/>
            <person name="Tsui H.-C.T."/>
            <person name="Winkler M.E."/>
        </authorList>
    </citation>
    <scope>NUCLEOTIDE SEQUENCE</scope>
</reference>
<dbReference type="Pfam" id="PF23357">
    <property type="entry name" value="DUF7088"/>
    <property type="match status" value="1"/>
</dbReference>
<feature type="non-terminal residue" evidence="3">
    <location>
        <position position="276"/>
    </location>
</feature>
<accession>A0A382WQL5</accession>
<evidence type="ECO:0000256" key="1">
    <source>
        <dbReference type="SAM" id="Phobius"/>
    </source>
</evidence>
<dbReference type="AlphaFoldDB" id="A0A382WQL5"/>
<dbReference type="GO" id="GO:0140359">
    <property type="term" value="F:ABC-type transporter activity"/>
    <property type="evidence" value="ECO:0007669"/>
    <property type="project" value="InterPro"/>
</dbReference>
<keyword evidence="1" id="KW-0812">Transmembrane</keyword>
<feature type="transmembrane region" description="Helical" evidence="1">
    <location>
        <begin position="137"/>
        <end position="155"/>
    </location>
</feature>
<dbReference type="GO" id="GO:0005886">
    <property type="term" value="C:plasma membrane"/>
    <property type="evidence" value="ECO:0007669"/>
    <property type="project" value="UniProtKB-SubCell"/>
</dbReference>
<dbReference type="EMBL" id="UINC01161600">
    <property type="protein sequence ID" value="SVD60890.1"/>
    <property type="molecule type" value="Genomic_DNA"/>
</dbReference>
<dbReference type="Pfam" id="PF12679">
    <property type="entry name" value="ABC2_membrane_2"/>
    <property type="match status" value="1"/>
</dbReference>
<keyword evidence="1" id="KW-0472">Membrane</keyword>
<feature type="transmembrane region" description="Helical" evidence="1">
    <location>
        <begin position="21"/>
        <end position="42"/>
    </location>
</feature>
<name>A0A382WQL5_9ZZZZ</name>
<keyword evidence="1" id="KW-1133">Transmembrane helix</keyword>
<sequence length="276" mass="29925">GTLETLLTQPIRGWIVLLAKFTSGLLFVSIAIVATIGIPLSLISAGDLDWGASISQYIGSIFLAGCLVSIGLFTSSLTRNQIVSFILGLTVSMALMIMGLEIVAVTLPSTAANLLQLLSPITHFDNIGRGIIDFRDILYFLSLISTFLCGTFMIMRSRTLSHKTPQYRNLQLGVAGFIVLSILIGWFGTSIKGRLDLTEDKIFTLSPATEEIVSQLDDLLTIDIYISKDPPVQVSPVSRDINDFLGDVESSADGMIKVARHFPEDDEKALKKAANA</sequence>
<feature type="non-terminal residue" evidence="3">
    <location>
        <position position="1"/>
    </location>
</feature>
<organism evidence="3">
    <name type="scientific">marine metagenome</name>
    <dbReference type="NCBI Taxonomy" id="408172"/>
    <lineage>
        <taxon>unclassified sequences</taxon>
        <taxon>metagenomes</taxon>
        <taxon>ecological metagenomes</taxon>
    </lineage>
</organism>
<evidence type="ECO:0000259" key="2">
    <source>
        <dbReference type="Pfam" id="PF23357"/>
    </source>
</evidence>
<feature type="domain" description="DUF7088" evidence="2">
    <location>
        <begin position="199"/>
        <end position="274"/>
    </location>
</feature>
<feature type="transmembrane region" description="Helical" evidence="1">
    <location>
        <begin position="85"/>
        <end position="107"/>
    </location>
</feature>
<feature type="transmembrane region" description="Helical" evidence="1">
    <location>
        <begin position="54"/>
        <end position="73"/>
    </location>
</feature>
<feature type="transmembrane region" description="Helical" evidence="1">
    <location>
        <begin position="167"/>
        <end position="188"/>
    </location>
</feature>
<proteinExistence type="predicted"/>
<evidence type="ECO:0000313" key="3">
    <source>
        <dbReference type="EMBL" id="SVD60890.1"/>
    </source>
</evidence>
<gene>
    <name evidence="3" type="ORF">METZ01_LOCUS413744</name>
</gene>
<protein>
    <recommendedName>
        <fullName evidence="2">DUF7088 domain-containing protein</fullName>
    </recommendedName>
</protein>
<dbReference type="InterPro" id="IPR055396">
    <property type="entry name" value="DUF7088"/>
</dbReference>